<dbReference type="InParanoid" id="W7X9B7"/>
<dbReference type="RefSeq" id="XP_012651508.1">
    <property type="nucleotide sequence ID" value="XM_012796054.1"/>
</dbReference>
<feature type="transmembrane region" description="Helical" evidence="1">
    <location>
        <begin position="202"/>
        <end position="223"/>
    </location>
</feature>
<keyword evidence="1" id="KW-0472">Membrane</keyword>
<evidence type="ECO:0000313" key="2">
    <source>
        <dbReference type="EMBL" id="EWS75990.1"/>
    </source>
</evidence>
<keyword evidence="1 2" id="KW-0812">Transmembrane</keyword>
<keyword evidence="1" id="KW-1133">Transmembrane helix</keyword>
<dbReference type="Proteomes" id="UP000009168">
    <property type="component" value="Unassembled WGS sequence"/>
</dbReference>
<name>W7X9B7_TETTS</name>
<protein>
    <submittedName>
        <fullName evidence="2">Transmembrane protein, putative</fullName>
    </submittedName>
</protein>
<evidence type="ECO:0000256" key="1">
    <source>
        <dbReference type="SAM" id="Phobius"/>
    </source>
</evidence>
<accession>W7X9B7</accession>
<keyword evidence="3" id="KW-1185">Reference proteome</keyword>
<dbReference type="KEGG" id="tet:TTHERM_000155399"/>
<dbReference type="GeneID" id="24437590"/>
<gene>
    <name evidence="2" type="ORF">TTHERM_000155399</name>
</gene>
<dbReference type="AlphaFoldDB" id="W7X9B7"/>
<feature type="transmembrane region" description="Helical" evidence="1">
    <location>
        <begin position="230"/>
        <end position="247"/>
    </location>
</feature>
<sequence length="313" mass="37578">MQEIQLYLIWSNPVLPSDMLHQINNSFLIDNEINLSIFSFLRISKLLCIFCKDFSQIVLGQFQIQQKSFLKLINSMLNYHLIPCYFGLHFHFHQNFNQQRLTSFPRNINCFELEKQIQSEQLELFYGTTVFIQHIKASVLHISAGQLNDKFDHFLFQVSFKFLFQYLINLLLSHFQLSNLKLLTTNHLVIYHPQNLFDLSQFYFYCCLLNCLFFYYLCYFQLLQILNGKYFFCLMQILQYFAVYLNFSALCYSCQKQLARIYVIKVKFMFLCLNLSQSNQLMMLLTFSVKANNYLSFIQQKKTLLYQLIHRIH</sequence>
<evidence type="ECO:0000313" key="3">
    <source>
        <dbReference type="Proteomes" id="UP000009168"/>
    </source>
</evidence>
<dbReference type="EMBL" id="GG662820">
    <property type="protein sequence ID" value="EWS75990.1"/>
    <property type="molecule type" value="Genomic_DNA"/>
</dbReference>
<organism evidence="2 3">
    <name type="scientific">Tetrahymena thermophila (strain SB210)</name>
    <dbReference type="NCBI Taxonomy" id="312017"/>
    <lineage>
        <taxon>Eukaryota</taxon>
        <taxon>Sar</taxon>
        <taxon>Alveolata</taxon>
        <taxon>Ciliophora</taxon>
        <taxon>Intramacronucleata</taxon>
        <taxon>Oligohymenophorea</taxon>
        <taxon>Hymenostomatida</taxon>
        <taxon>Tetrahymenina</taxon>
        <taxon>Tetrahymenidae</taxon>
        <taxon>Tetrahymena</taxon>
    </lineage>
</organism>
<proteinExistence type="predicted"/>
<reference evidence="3" key="1">
    <citation type="journal article" date="2006" name="PLoS Biol.">
        <title>Macronuclear genome sequence of the ciliate Tetrahymena thermophila, a model eukaryote.</title>
        <authorList>
            <person name="Eisen J.A."/>
            <person name="Coyne R.S."/>
            <person name="Wu M."/>
            <person name="Wu D."/>
            <person name="Thiagarajan M."/>
            <person name="Wortman J.R."/>
            <person name="Badger J.H."/>
            <person name="Ren Q."/>
            <person name="Amedeo P."/>
            <person name="Jones K.M."/>
            <person name="Tallon L.J."/>
            <person name="Delcher A.L."/>
            <person name="Salzberg S.L."/>
            <person name="Silva J.C."/>
            <person name="Haas B.J."/>
            <person name="Majoros W.H."/>
            <person name="Farzad M."/>
            <person name="Carlton J.M."/>
            <person name="Smith R.K. Jr."/>
            <person name="Garg J."/>
            <person name="Pearlman R.E."/>
            <person name="Karrer K.M."/>
            <person name="Sun L."/>
            <person name="Manning G."/>
            <person name="Elde N.C."/>
            <person name="Turkewitz A.P."/>
            <person name="Asai D.J."/>
            <person name="Wilkes D.E."/>
            <person name="Wang Y."/>
            <person name="Cai H."/>
            <person name="Collins K."/>
            <person name="Stewart B.A."/>
            <person name="Lee S.R."/>
            <person name="Wilamowska K."/>
            <person name="Weinberg Z."/>
            <person name="Ruzzo W.L."/>
            <person name="Wloga D."/>
            <person name="Gaertig J."/>
            <person name="Frankel J."/>
            <person name="Tsao C.-C."/>
            <person name="Gorovsky M.A."/>
            <person name="Keeling P.J."/>
            <person name="Waller R.F."/>
            <person name="Patron N.J."/>
            <person name="Cherry J.M."/>
            <person name="Stover N.A."/>
            <person name="Krieger C.J."/>
            <person name="del Toro C."/>
            <person name="Ryder H.F."/>
            <person name="Williamson S.C."/>
            <person name="Barbeau R.A."/>
            <person name="Hamilton E.P."/>
            <person name="Orias E."/>
        </authorList>
    </citation>
    <scope>NUCLEOTIDE SEQUENCE [LARGE SCALE GENOMIC DNA]</scope>
    <source>
        <strain evidence="3">SB210</strain>
    </source>
</reference>